<comment type="caution">
    <text evidence="10">The sequence shown here is derived from an EMBL/GenBank/DDBJ whole genome shotgun (WGS) entry which is preliminary data.</text>
</comment>
<dbReference type="GO" id="GO:0016887">
    <property type="term" value="F:ATP hydrolysis activity"/>
    <property type="evidence" value="ECO:0007669"/>
    <property type="project" value="InterPro"/>
</dbReference>
<reference evidence="10 11" key="1">
    <citation type="submission" date="2020-04" db="EMBL/GenBank/DDBJ databases">
        <title>Molecular characterization of pseudomonads from Agaricus bisporus reveal novel blotch 2 pathogens in Western Europe.</title>
        <authorList>
            <person name="Taparia T."/>
            <person name="Krijger M."/>
            <person name="Haynes E."/>
            <person name="Elpinstone J.G."/>
            <person name="Noble R."/>
            <person name="Van Der Wolf J."/>
        </authorList>
    </citation>
    <scope>NUCLEOTIDE SEQUENCE [LARGE SCALE GENOMIC DNA]</scope>
    <source>
        <strain evidence="10 11">G9001</strain>
    </source>
</reference>
<dbReference type="PROSITE" id="PS50929">
    <property type="entry name" value="ABC_TM1F"/>
    <property type="match status" value="1"/>
</dbReference>
<evidence type="ECO:0000256" key="2">
    <source>
        <dbReference type="ARBA" id="ARBA00022692"/>
    </source>
</evidence>
<feature type="transmembrane region" description="Helical" evidence="7">
    <location>
        <begin position="61"/>
        <end position="83"/>
    </location>
</feature>
<dbReference type="PROSITE" id="PS50893">
    <property type="entry name" value="ABC_TRANSPORTER_2"/>
    <property type="match status" value="1"/>
</dbReference>
<dbReference type="Gene3D" id="1.20.1560.10">
    <property type="entry name" value="ABC transporter type 1, transmembrane domain"/>
    <property type="match status" value="1"/>
</dbReference>
<dbReference type="Gene3D" id="3.40.50.300">
    <property type="entry name" value="P-loop containing nucleotide triphosphate hydrolases"/>
    <property type="match status" value="1"/>
</dbReference>
<keyword evidence="5 7" id="KW-1133">Transmembrane helix</keyword>
<dbReference type="GO" id="GO:1904680">
    <property type="term" value="F:peptide transmembrane transporter activity"/>
    <property type="evidence" value="ECO:0007669"/>
    <property type="project" value="InterPro"/>
</dbReference>
<evidence type="ECO:0000259" key="9">
    <source>
        <dbReference type="PROSITE" id="PS50929"/>
    </source>
</evidence>
<feature type="transmembrane region" description="Helical" evidence="7">
    <location>
        <begin position="245"/>
        <end position="265"/>
    </location>
</feature>
<dbReference type="InterPro" id="IPR011527">
    <property type="entry name" value="ABC1_TM_dom"/>
</dbReference>
<dbReference type="Proteomes" id="UP000522864">
    <property type="component" value="Unassembled WGS sequence"/>
</dbReference>
<dbReference type="Pfam" id="PF00005">
    <property type="entry name" value="ABC_tran"/>
    <property type="match status" value="1"/>
</dbReference>
<dbReference type="SMART" id="SM00382">
    <property type="entry name" value="AAA"/>
    <property type="match status" value="1"/>
</dbReference>
<keyword evidence="3" id="KW-0547">Nucleotide-binding</keyword>
<comment type="subcellular location">
    <subcellularLocation>
        <location evidence="1">Cell membrane</location>
        <topology evidence="1">Multi-pass membrane protein</topology>
    </subcellularLocation>
</comment>
<dbReference type="GO" id="GO:0140359">
    <property type="term" value="F:ABC-type transporter activity"/>
    <property type="evidence" value="ECO:0007669"/>
    <property type="project" value="InterPro"/>
</dbReference>
<dbReference type="PANTHER" id="PTHR24221:SF654">
    <property type="entry name" value="ATP-BINDING CASSETTE SUB-FAMILY B MEMBER 6"/>
    <property type="match status" value="1"/>
</dbReference>
<dbReference type="CDD" id="cd03228">
    <property type="entry name" value="ABCC_MRP_Like"/>
    <property type="match status" value="1"/>
</dbReference>
<feature type="transmembrane region" description="Helical" evidence="7">
    <location>
        <begin position="20"/>
        <end position="41"/>
    </location>
</feature>
<feature type="domain" description="ABC transporter" evidence="8">
    <location>
        <begin position="336"/>
        <end position="559"/>
    </location>
</feature>
<evidence type="ECO:0000256" key="5">
    <source>
        <dbReference type="ARBA" id="ARBA00022989"/>
    </source>
</evidence>
<dbReference type="InterPro" id="IPR005898">
    <property type="entry name" value="Cyc_pep_transpt_SyrD/YojI"/>
</dbReference>
<dbReference type="EMBL" id="JACAQA010000022">
    <property type="protein sequence ID" value="NWB88010.1"/>
    <property type="molecule type" value="Genomic_DNA"/>
</dbReference>
<dbReference type="NCBIfam" id="TIGR01194">
    <property type="entry name" value="cyc_pep_trnsptr"/>
    <property type="match status" value="1"/>
</dbReference>
<dbReference type="InterPro" id="IPR003439">
    <property type="entry name" value="ABC_transporter-like_ATP-bd"/>
</dbReference>
<dbReference type="InterPro" id="IPR039421">
    <property type="entry name" value="Type_1_exporter"/>
</dbReference>
<dbReference type="SUPFAM" id="SSF90123">
    <property type="entry name" value="ABC transporter transmembrane region"/>
    <property type="match status" value="1"/>
</dbReference>
<evidence type="ECO:0000313" key="11">
    <source>
        <dbReference type="Proteomes" id="UP000522864"/>
    </source>
</evidence>
<dbReference type="GO" id="GO:0034040">
    <property type="term" value="F:ATPase-coupled lipid transmembrane transporter activity"/>
    <property type="evidence" value="ECO:0007669"/>
    <property type="project" value="TreeGrafter"/>
</dbReference>
<dbReference type="RefSeq" id="WP_177103106.1">
    <property type="nucleotide sequence ID" value="NZ_JACAQA010000022.1"/>
</dbReference>
<dbReference type="Pfam" id="PF00664">
    <property type="entry name" value="ABC_membrane"/>
    <property type="match status" value="1"/>
</dbReference>
<feature type="domain" description="ABC transmembrane type-1" evidence="9">
    <location>
        <begin position="20"/>
        <end position="299"/>
    </location>
</feature>
<evidence type="ECO:0000256" key="3">
    <source>
        <dbReference type="ARBA" id="ARBA00022741"/>
    </source>
</evidence>
<proteinExistence type="predicted"/>
<dbReference type="InterPro" id="IPR027417">
    <property type="entry name" value="P-loop_NTPase"/>
</dbReference>
<sequence>MSLPAPSLARETFRILKPFWLLVVLSAVLGIVSGLSVTGLLATVNNAMNAAAGPDSHTALLFGGLCLLTLACSTLSNLLTNYVGQQVVARLRRELAAQVLVAPIEQLERYRAHRLIPVLLGDVSTLSTFALSVAPMVIAFTVTLGCLSYLAMLSWQILLLTVVTVIIGSGAQWLAHRYGMRSILTARDGEDELQKHYQAISAGAKELRIQRKRRQHMHDEQIHGTTERICRANIRAANIFVSAETFGSMLFFAVIGIAITFQALWPGTDRTVLGGFVLVMLYMKGPLERLINTLPIISRAEIALRRIAELSWQFSSPEPHLLIQDRQAAPAPLQSIELHQLRYDYPQVEGSQAFHLGPVNLTIKQGEILFIVGENGCGKTTLIKLLLGLYSPQQGEVRLNGQAVTAEGLDDYRQLFTTIFADYYLFDEVLQGDDLLPPESIKYLERLDIAHKVSIRDGRFTTTDLSTGQRKRLALINAWLDQRPVLVFDEWAADQDPAFRRVFYTELLPELRQQGKTIIVISHDDRYFPVADQLVRMQAGQIKVERREEQPAFAENAFS</sequence>
<dbReference type="AlphaFoldDB" id="A0A7Y7WUK4"/>
<organism evidence="10 11">
    <name type="scientific">Pseudomonas gingeri</name>
    <dbReference type="NCBI Taxonomy" id="117681"/>
    <lineage>
        <taxon>Bacteria</taxon>
        <taxon>Pseudomonadati</taxon>
        <taxon>Pseudomonadota</taxon>
        <taxon>Gammaproteobacteria</taxon>
        <taxon>Pseudomonadales</taxon>
        <taxon>Pseudomonadaceae</taxon>
        <taxon>Pseudomonas</taxon>
    </lineage>
</organism>
<dbReference type="FunFam" id="3.40.50.300:FF:001035">
    <property type="entry name" value="ABC transporter ATP-binding protein YojI"/>
    <property type="match status" value="1"/>
</dbReference>
<gene>
    <name evidence="10" type="ORF">HX830_24345</name>
</gene>
<evidence type="ECO:0000256" key="6">
    <source>
        <dbReference type="ARBA" id="ARBA00023136"/>
    </source>
</evidence>
<evidence type="ECO:0000256" key="7">
    <source>
        <dbReference type="SAM" id="Phobius"/>
    </source>
</evidence>
<evidence type="ECO:0000259" key="8">
    <source>
        <dbReference type="PROSITE" id="PS50893"/>
    </source>
</evidence>
<dbReference type="SUPFAM" id="SSF52540">
    <property type="entry name" value="P-loop containing nucleoside triphosphate hydrolases"/>
    <property type="match status" value="1"/>
</dbReference>
<protein>
    <submittedName>
        <fullName evidence="10">Cyclic peptide export ABC transporter</fullName>
    </submittedName>
</protein>
<evidence type="ECO:0000313" key="10">
    <source>
        <dbReference type="EMBL" id="NWB88010.1"/>
    </source>
</evidence>
<name>A0A7Y7WUK4_9PSED</name>
<dbReference type="PANTHER" id="PTHR24221">
    <property type="entry name" value="ATP-BINDING CASSETTE SUB-FAMILY B"/>
    <property type="match status" value="1"/>
</dbReference>
<keyword evidence="4" id="KW-0067">ATP-binding</keyword>
<dbReference type="GO" id="GO:0015833">
    <property type="term" value="P:peptide transport"/>
    <property type="evidence" value="ECO:0007669"/>
    <property type="project" value="InterPro"/>
</dbReference>
<keyword evidence="6 7" id="KW-0472">Membrane</keyword>
<evidence type="ECO:0000256" key="1">
    <source>
        <dbReference type="ARBA" id="ARBA00004651"/>
    </source>
</evidence>
<keyword evidence="2 7" id="KW-0812">Transmembrane</keyword>
<evidence type="ECO:0000256" key="4">
    <source>
        <dbReference type="ARBA" id="ARBA00022840"/>
    </source>
</evidence>
<dbReference type="GO" id="GO:0005886">
    <property type="term" value="C:plasma membrane"/>
    <property type="evidence" value="ECO:0007669"/>
    <property type="project" value="UniProtKB-SubCell"/>
</dbReference>
<dbReference type="InterPro" id="IPR036640">
    <property type="entry name" value="ABC1_TM_sf"/>
</dbReference>
<dbReference type="GO" id="GO:0005524">
    <property type="term" value="F:ATP binding"/>
    <property type="evidence" value="ECO:0007669"/>
    <property type="project" value="UniProtKB-KW"/>
</dbReference>
<dbReference type="InterPro" id="IPR003593">
    <property type="entry name" value="AAA+_ATPase"/>
</dbReference>
<feature type="transmembrane region" description="Helical" evidence="7">
    <location>
        <begin position="157"/>
        <end position="175"/>
    </location>
</feature>
<accession>A0A7Y7WUK4</accession>